<reference evidence="1" key="1">
    <citation type="submission" date="2019-09" db="EMBL/GenBank/DDBJ databases">
        <title>Characterisation of the sponge microbiome using genome-centric metagenomics.</title>
        <authorList>
            <person name="Engelberts J.P."/>
            <person name="Robbins S.J."/>
            <person name="De Goeij J.M."/>
            <person name="Aranda M."/>
            <person name="Bell S.C."/>
            <person name="Webster N.S."/>
        </authorList>
    </citation>
    <scope>NUCLEOTIDE SEQUENCE</scope>
    <source>
        <strain evidence="1">SB0662_bin_9</strain>
    </source>
</reference>
<gene>
    <name evidence="1" type="ORF">F4Y08_07585</name>
</gene>
<dbReference type="AlphaFoldDB" id="A0A6B1DTA9"/>
<proteinExistence type="predicted"/>
<evidence type="ECO:0000313" key="1">
    <source>
        <dbReference type="EMBL" id="MYD90186.1"/>
    </source>
</evidence>
<protein>
    <submittedName>
        <fullName evidence="1">Uncharacterized protein</fullName>
    </submittedName>
</protein>
<comment type="caution">
    <text evidence="1">The sequence shown here is derived from an EMBL/GenBank/DDBJ whole genome shotgun (WGS) entry which is preliminary data.</text>
</comment>
<organism evidence="1">
    <name type="scientific">Caldilineaceae bacterium SB0662_bin_9</name>
    <dbReference type="NCBI Taxonomy" id="2605258"/>
    <lineage>
        <taxon>Bacteria</taxon>
        <taxon>Bacillati</taxon>
        <taxon>Chloroflexota</taxon>
        <taxon>Caldilineae</taxon>
        <taxon>Caldilineales</taxon>
        <taxon>Caldilineaceae</taxon>
    </lineage>
</organism>
<sequence>MDDDSELRCRTLNEVVEEIRARNRGFSAADNLPREMLYDRDRARREVREADAVEPAGQIRR</sequence>
<dbReference type="EMBL" id="VXPY01000052">
    <property type="protein sequence ID" value="MYD90186.1"/>
    <property type="molecule type" value="Genomic_DNA"/>
</dbReference>
<accession>A0A6B1DTA9</accession>
<name>A0A6B1DTA9_9CHLR</name>